<evidence type="ECO:0000256" key="1">
    <source>
        <dbReference type="SAM" id="Phobius"/>
    </source>
</evidence>
<feature type="transmembrane region" description="Helical" evidence="1">
    <location>
        <begin position="150"/>
        <end position="177"/>
    </location>
</feature>
<accession>A0A1A9WNX3</accession>
<dbReference type="EnsemblMetazoa" id="GBRI026591-RA">
    <property type="protein sequence ID" value="GBRI026591-PA"/>
    <property type="gene ID" value="GBRI026591"/>
</dbReference>
<organism evidence="2 3">
    <name type="scientific">Glossina brevipalpis</name>
    <dbReference type="NCBI Taxonomy" id="37001"/>
    <lineage>
        <taxon>Eukaryota</taxon>
        <taxon>Metazoa</taxon>
        <taxon>Ecdysozoa</taxon>
        <taxon>Arthropoda</taxon>
        <taxon>Hexapoda</taxon>
        <taxon>Insecta</taxon>
        <taxon>Pterygota</taxon>
        <taxon>Neoptera</taxon>
        <taxon>Endopterygota</taxon>
        <taxon>Diptera</taxon>
        <taxon>Brachycera</taxon>
        <taxon>Muscomorpha</taxon>
        <taxon>Hippoboscoidea</taxon>
        <taxon>Glossinidae</taxon>
        <taxon>Glossina</taxon>
    </lineage>
</organism>
<feature type="transmembrane region" description="Helical" evidence="1">
    <location>
        <begin position="183"/>
        <end position="202"/>
    </location>
</feature>
<name>A0A1A9WNX3_9MUSC</name>
<dbReference type="Proteomes" id="UP000091820">
    <property type="component" value="Unassembled WGS sequence"/>
</dbReference>
<evidence type="ECO:0000313" key="3">
    <source>
        <dbReference type="Proteomes" id="UP000091820"/>
    </source>
</evidence>
<keyword evidence="1" id="KW-0812">Transmembrane</keyword>
<proteinExistence type="predicted"/>
<keyword evidence="1" id="KW-0472">Membrane</keyword>
<evidence type="ECO:0000313" key="2">
    <source>
        <dbReference type="EnsemblMetazoa" id="GBRI026591-PA"/>
    </source>
</evidence>
<keyword evidence="1" id="KW-1133">Transmembrane helix</keyword>
<reference evidence="2" key="2">
    <citation type="submission" date="2020-05" db="UniProtKB">
        <authorList>
            <consortium name="EnsemblMetazoa"/>
        </authorList>
    </citation>
    <scope>IDENTIFICATION</scope>
    <source>
        <strain evidence="2">IAEA</strain>
    </source>
</reference>
<dbReference type="VEuPathDB" id="VectorBase:GBRI026591"/>
<keyword evidence="3" id="KW-1185">Reference proteome</keyword>
<dbReference type="AlphaFoldDB" id="A0A1A9WNX3"/>
<reference evidence="3" key="1">
    <citation type="submission" date="2014-03" db="EMBL/GenBank/DDBJ databases">
        <authorList>
            <person name="Aksoy S."/>
            <person name="Warren W."/>
            <person name="Wilson R.K."/>
        </authorList>
    </citation>
    <scope>NUCLEOTIDE SEQUENCE [LARGE SCALE GENOMIC DNA]</scope>
    <source>
        <strain evidence="3">IAEA</strain>
    </source>
</reference>
<sequence>MPNQYLRPYKTRSECSRTSTTATTARCITHIATHTVHHIIGSTKATRIHVATKTALTGWTTKTATHTIRTATKTAAATAKVIHASLITETATAEISAAHRTTRTAKASIIATKITWASKRSATATKITASKTIAATIETTVIISPRIYEWIVTSTTAAAAIVTTTIIIAAITATSAITRGTTTAWNITIAAIFVGVHTILGASTTNAIHPLFYVTEHTKRSMNSNVYRAVHATEVNTELIGREKF</sequence>
<protein>
    <submittedName>
        <fullName evidence="2">Uncharacterized protein</fullName>
    </submittedName>
</protein>